<evidence type="ECO:0000313" key="2">
    <source>
        <dbReference type="Proteomes" id="UP000220959"/>
    </source>
</evidence>
<organism evidence="1 2">
    <name type="scientific">Faecalibacterium langellae</name>
    <dbReference type="NCBI Taxonomy" id="3435293"/>
    <lineage>
        <taxon>Bacteria</taxon>
        <taxon>Bacillati</taxon>
        <taxon>Bacillota</taxon>
        <taxon>Clostridia</taxon>
        <taxon>Eubacteriales</taxon>
        <taxon>Oscillospiraceae</taxon>
        <taxon>Faecalibacterium</taxon>
    </lineage>
</organism>
<comment type="caution">
    <text evidence="1">The sequence shown here is derived from an EMBL/GenBank/DDBJ whole genome shotgun (WGS) entry which is preliminary data.</text>
</comment>
<keyword evidence="2" id="KW-1185">Reference proteome</keyword>
<dbReference type="Proteomes" id="UP000220959">
    <property type="component" value="Unassembled WGS sequence"/>
</dbReference>
<reference evidence="1 2" key="1">
    <citation type="journal article" date="2017" name="Front. Microbiol.">
        <title>New Insights into the Diversity of the Genus Faecalibacterium.</title>
        <authorList>
            <person name="Benevides L."/>
            <person name="Burman S."/>
            <person name="Martin R."/>
            <person name="Robert V."/>
            <person name="Thomas M."/>
            <person name="Miquel S."/>
            <person name="Chain F."/>
            <person name="Sokol H."/>
            <person name="Bermudez-Humaran L.G."/>
            <person name="Morrison M."/>
            <person name="Langella P."/>
            <person name="Azevedo V.A."/>
            <person name="Chatel J.M."/>
            <person name="Soares S."/>
        </authorList>
    </citation>
    <scope>NUCLEOTIDE SEQUENCE [LARGE SCALE GENOMIC DNA]</scope>
    <source>
        <strain evidence="2">CNCM I-4541</strain>
    </source>
</reference>
<proteinExistence type="predicted"/>
<gene>
    <name evidence="1" type="ORF">CGS49_12630</name>
</gene>
<dbReference type="EMBL" id="NMTR01000021">
    <property type="protein sequence ID" value="PDX60806.1"/>
    <property type="molecule type" value="Genomic_DNA"/>
</dbReference>
<protein>
    <submittedName>
        <fullName evidence="1">Fatty acid/phospholipid synthesis protein PlsX</fullName>
    </submittedName>
</protein>
<name>A0ACC9CYH0_9FIRM</name>
<evidence type="ECO:0000313" key="1">
    <source>
        <dbReference type="EMBL" id="PDX60806.1"/>
    </source>
</evidence>
<accession>A0ACC9CYH0</accession>
<sequence length="124" mass="14549">MELNAYFKSIIEQDREHVVICDLNHTILYMNPSAIRDYAKYGGASLLGRSLMNCHNPQSVAAIQKVVDWFAADKSHNLIFTHYDEKHDRDVYMVALRDDDGTLIGYYEKHESRTRETMKRYDME</sequence>